<dbReference type="Proteomes" id="UP000001933">
    <property type="component" value="Chromosome"/>
</dbReference>
<keyword evidence="2 4" id="KW-0238">DNA-binding</keyword>
<dbReference type="PANTHER" id="PTHR30055:SF234">
    <property type="entry name" value="HTH-TYPE TRANSCRIPTIONAL REGULATOR BETI"/>
    <property type="match status" value="1"/>
</dbReference>
<dbReference type="SUPFAM" id="SSF48498">
    <property type="entry name" value="Tetracyclin repressor-like, C-terminal domain"/>
    <property type="match status" value="1"/>
</dbReference>
<reference evidence="7 8" key="1">
    <citation type="journal article" date="2007" name="Proc. Natl. Acad. Sci. U.S.A.">
        <title>The genome of Syntrophus aciditrophicus: life at the thermodynamic limit of microbial growth.</title>
        <authorList>
            <person name="McInerney M.J."/>
            <person name="Rohlin L."/>
            <person name="Mouttaki H."/>
            <person name="Kim U."/>
            <person name="Krupp R.S."/>
            <person name="Rios-Hernandez L."/>
            <person name="Sieber J."/>
            <person name="Struchtemeyer C.G."/>
            <person name="Bhattacharyya A."/>
            <person name="Campbell J.W."/>
            <person name="Gunsalus R.P."/>
        </authorList>
    </citation>
    <scope>NUCLEOTIDE SEQUENCE [LARGE SCALE GENOMIC DNA]</scope>
    <source>
        <strain evidence="7 8">SB</strain>
    </source>
</reference>
<organism evidence="7 8">
    <name type="scientific">Syntrophus aciditrophicus (strain SB)</name>
    <dbReference type="NCBI Taxonomy" id="56780"/>
    <lineage>
        <taxon>Bacteria</taxon>
        <taxon>Pseudomonadati</taxon>
        <taxon>Thermodesulfobacteriota</taxon>
        <taxon>Syntrophia</taxon>
        <taxon>Syntrophales</taxon>
        <taxon>Syntrophaceae</taxon>
        <taxon>Syntrophus</taxon>
    </lineage>
</organism>
<dbReference type="Pfam" id="PF00440">
    <property type="entry name" value="TetR_N"/>
    <property type="match status" value="1"/>
</dbReference>
<dbReference type="HOGENOM" id="CLU_069356_16_1_7"/>
<evidence type="ECO:0000259" key="6">
    <source>
        <dbReference type="PROSITE" id="PS50977"/>
    </source>
</evidence>
<dbReference type="STRING" id="56780.SYN_00850"/>
<dbReference type="Gene3D" id="1.10.10.60">
    <property type="entry name" value="Homeodomain-like"/>
    <property type="match status" value="1"/>
</dbReference>
<dbReference type="RefSeq" id="WP_011418406.1">
    <property type="nucleotide sequence ID" value="NC_007759.1"/>
</dbReference>
<evidence type="ECO:0000256" key="2">
    <source>
        <dbReference type="ARBA" id="ARBA00023125"/>
    </source>
</evidence>
<sequence>MKIPREGAAKTRQSLLTTAEEIFAEKGFRNATIAEICERAGTNIAAVNYHFGSKQALYIEAWRHAFSESIKAHPPSGGVREDAPPEERLRGHITATLCRMADENNREFWFMQREMANPTGLLEEVLREEIRPLQMRTAGLVRELLGPLVSDREAKFCEISIMSQCMNPLVARWGRGKKNAEPDDPPKIDDIYAYADHVVRFSLAGMRALREAMEEEHMGLKGGKKSATLETGAGNS</sequence>
<dbReference type="EMBL" id="CP000252">
    <property type="protein sequence ID" value="ABC78387.1"/>
    <property type="molecule type" value="Genomic_DNA"/>
</dbReference>
<proteinExistence type="predicted"/>
<dbReference type="InterPro" id="IPR015292">
    <property type="entry name" value="Tscrpt_reg_YbiH_C"/>
</dbReference>
<dbReference type="GO" id="GO:0003700">
    <property type="term" value="F:DNA-binding transcription factor activity"/>
    <property type="evidence" value="ECO:0007669"/>
    <property type="project" value="TreeGrafter"/>
</dbReference>
<dbReference type="InterPro" id="IPR009057">
    <property type="entry name" value="Homeodomain-like_sf"/>
</dbReference>
<evidence type="ECO:0000256" key="1">
    <source>
        <dbReference type="ARBA" id="ARBA00023015"/>
    </source>
</evidence>
<evidence type="ECO:0000313" key="8">
    <source>
        <dbReference type="Proteomes" id="UP000001933"/>
    </source>
</evidence>
<accession>Q2LWC7</accession>
<dbReference type="InterPro" id="IPR001647">
    <property type="entry name" value="HTH_TetR"/>
</dbReference>
<dbReference type="AlphaFoldDB" id="Q2LWC7"/>
<dbReference type="OrthoDB" id="9790413at2"/>
<dbReference type="eggNOG" id="COG1309">
    <property type="taxonomic scope" value="Bacteria"/>
</dbReference>
<dbReference type="InterPro" id="IPR036271">
    <property type="entry name" value="Tet_transcr_reg_TetR-rel_C_sf"/>
</dbReference>
<dbReference type="InParanoid" id="Q2LWC7"/>
<dbReference type="PANTHER" id="PTHR30055">
    <property type="entry name" value="HTH-TYPE TRANSCRIPTIONAL REGULATOR RUTR"/>
    <property type="match status" value="1"/>
</dbReference>
<gene>
    <name evidence="7" type="ORF">SYN_00850</name>
</gene>
<evidence type="ECO:0000256" key="5">
    <source>
        <dbReference type="SAM" id="MobiDB-lite"/>
    </source>
</evidence>
<evidence type="ECO:0000256" key="4">
    <source>
        <dbReference type="PROSITE-ProRule" id="PRU00335"/>
    </source>
</evidence>
<evidence type="ECO:0000313" key="7">
    <source>
        <dbReference type="EMBL" id="ABC78387.1"/>
    </source>
</evidence>
<keyword evidence="3" id="KW-0804">Transcription</keyword>
<dbReference type="FunCoup" id="Q2LWC7">
    <property type="interactions" value="14"/>
</dbReference>
<feature type="region of interest" description="Disordered" evidence="5">
    <location>
        <begin position="216"/>
        <end position="236"/>
    </location>
</feature>
<dbReference type="SUPFAM" id="SSF46689">
    <property type="entry name" value="Homeodomain-like"/>
    <property type="match status" value="1"/>
</dbReference>
<keyword evidence="8" id="KW-1185">Reference proteome</keyword>
<dbReference type="KEGG" id="sat:SYN_00850"/>
<dbReference type="InterPro" id="IPR050109">
    <property type="entry name" value="HTH-type_TetR-like_transc_reg"/>
</dbReference>
<dbReference type="PROSITE" id="PS50977">
    <property type="entry name" value="HTH_TETR_2"/>
    <property type="match status" value="1"/>
</dbReference>
<protein>
    <submittedName>
        <fullName evidence="7">Transcriptional regulator, TetR family</fullName>
    </submittedName>
</protein>
<feature type="domain" description="HTH tetR-type" evidence="6">
    <location>
        <begin position="9"/>
        <end position="69"/>
    </location>
</feature>
<dbReference type="Pfam" id="PF09209">
    <property type="entry name" value="CecR_C"/>
    <property type="match status" value="1"/>
</dbReference>
<keyword evidence="1" id="KW-0805">Transcription regulation</keyword>
<dbReference type="PRINTS" id="PR00455">
    <property type="entry name" value="HTHTETR"/>
</dbReference>
<name>Q2LWC7_SYNAS</name>
<dbReference type="GO" id="GO:0000976">
    <property type="term" value="F:transcription cis-regulatory region binding"/>
    <property type="evidence" value="ECO:0007669"/>
    <property type="project" value="TreeGrafter"/>
</dbReference>
<feature type="DNA-binding region" description="H-T-H motif" evidence="4">
    <location>
        <begin position="32"/>
        <end position="51"/>
    </location>
</feature>
<dbReference type="Gene3D" id="1.10.357.10">
    <property type="entry name" value="Tetracycline Repressor, domain 2"/>
    <property type="match status" value="1"/>
</dbReference>
<evidence type="ECO:0000256" key="3">
    <source>
        <dbReference type="ARBA" id="ARBA00023163"/>
    </source>
</evidence>